<protein>
    <recommendedName>
        <fullName evidence="3">Type IV pilus biogenesis protein PilE</fullName>
    </recommendedName>
</protein>
<proteinExistence type="predicted"/>
<dbReference type="InterPro" id="IPR045584">
    <property type="entry name" value="Pilin-like"/>
</dbReference>
<organism evidence="2">
    <name type="scientific">hydrothermal vent metagenome</name>
    <dbReference type="NCBI Taxonomy" id="652676"/>
    <lineage>
        <taxon>unclassified sequences</taxon>
        <taxon>metagenomes</taxon>
        <taxon>ecological metagenomes</taxon>
    </lineage>
</organism>
<feature type="transmembrane region" description="Helical" evidence="1">
    <location>
        <begin position="12"/>
        <end position="33"/>
    </location>
</feature>
<dbReference type="GO" id="GO:0043683">
    <property type="term" value="P:type IV pilus assembly"/>
    <property type="evidence" value="ECO:0007669"/>
    <property type="project" value="InterPro"/>
</dbReference>
<name>A0A3B0WUC9_9ZZZZ</name>
<dbReference type="PANTHER" id="PTHR30093:SF47">
    <property type="entry name" value="TYPE IV PILUS NON-CORE MINOR PILIN PILE"/>
    <property type="match status" value="1"/>
</dbReference>
<dbReference type="NCBIfam" id="TIGR02532">
    <property type="entry name" value="IV_pilin_GFxxxE"/>
    <property type="match status" value="1"/>
</dbReference>
<dbReference type="InterPro" id="IPR012902">
    <property type="entry name" value="N_methyl_site"/>
</dbReference>
<dbReference type="InterPro" id="IPR031982">
    <property type="entry name" value="PilE-like"/>
</dbReference>
<sequence length="137" mass="14767">MSKQVGFTLIELMIVVAVIGILSALSLPSYLAYKVRVDRTDDCKAPLVEIALEMEKYHAGQQTFPPAGLLSATTIPYDGARGNYTYEIIASNALAYTLRCNVAAGIDPDCGSLTYDNFGRRGAPGATNGRDVDACWR</sequence>
<keyword evidence="1" id="KW-1133">Transmembrane helix</keyword>
<evidence type="ECO:0000256" key="1">
    <source>
        <dbReference type="SAM" id="Phobius"/>
    </source>
</evidence>
<evidence type="ECO:0008006" key="3">
    <source>
        <dbReference type="Google" id="ProtNLM"/>
    </source>
</evidence>
<dbReference type="Pfam" id="PF16732">
    <property type="entry name" value="ComP_DUS"/>
    <property type="match status" value="1"/>
</dbReference>
<evidence type="ECO:0000313" key="2">
    <source>
        <dbReference type="EMBL" id="VAW56023.1"/>
    </source>
</evidence>
<dbReference type="Pfam" id="PF07963">
    <property type="entry name" value="N_methyl"/>
    <property type="match status" value="1"/>
</dbReference>
<reference evidence="2" key="1">
    <citation type="submission" date="2018-06" db="EMBL/GenBank/DDBJ databases">
        <authorList>
            <person name="Zhirakovskaya E."/>
        </authorList>
    </citation>
    <scope>NUCLEOTIDE SEQUENCE</scope>
</reference>
<dbReference type="Gene3D" id="3.30.700.10">
    <property type="entry name" value="Glycoprotein, Type 4 Pilin"/>
    <property type="match status" value="1"/>
</dbReference>
<gene>
    <name evidence="2" type="ORF">MNBD_GAMMA07-1175</name>
</gene>
<dbReference type="SUPFAM" id="SSF54523">
    <property type="entry name" value="Pili subunits"/>
    <property type="match status" value="1"/>
</dbReference>
<accession>A0A3B0WUC9</accession>
<keyword evidence="1" id="KW-0812">Transmembrane</keyword>
<dbReference type="AlphaFoldDB" id="A0A3B0WUC9"/>
<dbReference type="EMBL" id="UOFF01000159">
    <property type="protein sequence ID" value="VAW56023.1"/>
    <property type="molecule type" value="Genomic_DNA"/>
</dbReference>
<dbReference type="PANTHER" id="PTHR30093">
    <property type="entry name" value="GENERAL SECRETION PATHWAY PROTEIN G"/>
    <property type="match status" value="1"/>
</dbReference>
<keyword evidence="1" id="KW-0472">Membrane</keyword>